<dbReference type="InterPro" id="IPR043519">
    <property type="entry name" value="NT_sf"/>
</dbReference>
<reference evidence="2 3" key="1">
    <citation type="submission" date="2019-03" db="EMBL/GenBank/DDBJ databases">
        <title>Genomic Encyclopedia of Type Strains, Phase IV (KMG-IV): sequencing the most valuable type-strain genomes for metagenomic binning, comparative biology and taxonomic classification.</title>
        <authorList>
            <person name="Goeker M."/>
        </authorList>
    </citation>
    <scope>NUCLEOTIDE SEQUENCE [LARGE SCALE GENOMIC DNA]</scope>
    <source>
        <strain evidence="2 3">DSM 29481</strain>
    </source>
</reference>
<sequence length="347" mass="40608">MKALEDMTLEELWHLFPIALQPYQKVWLTWYEQEKSLITQCLPMEHVVRIAHIGSTSFGSIQAKAIIDILVEIAPWEKRMEIAAILKKLGYLCMSEDASRISFNKGYTPEGFAEKVFHLHLRQRNDHDELYFRDYMKEHEEHAQAYEQLKMKLALAYPYHRDAYTEGKTAFVKHITAIARTAYGNRYETKAYAISLHEQTKEHVRIFFTCTQEQEVRKHMYQLPTSLQEAMDIYDAQDSQTYRKTIFIANEYIGDIWCHDMADEKAVLSCCIFAKAYWGKGIGKHAVAMFLADCKKHCTLSFISAYLYADNLGSMQILEFNGFLRKQTFIKDGKPCYYYEKALHDMV</sequence>
<comment type="caution">
    <text evidence="2">The sequence shown here is derived from an EMBL/GenBank/DDBJ whole genome shotgun (WGS) entry which is preliminary data.</text>
</comment>
<dbReference type="Pfam" id="PF04229">
    <property type="entry name" value="GrpB"/>
    <property type="match status" value="1"/>
</dbReference>
<dbReference type="InterPro" id="IPR000182">
    <property type="entry name" value="GNAT_dom"/>
</dbReference>
<gene>
    <name evidence="2" type="ORF">EDD61_10646</name>
</gene>
<dbReference type="RefSeq" id="WP_132224332.1">
    <property type="nucleotide sequence ID" value="NZ_JANKBG010000005.1"/>
</dbReference>
<dbReference type="Gene3D" id="3.40.630.30">
    <property type="match status" value="1"/>
</dbReference>
<feature type="domain" description="N-acetyltransferase" evidence="1">
    <location>
        <begin position="200"/>
        <end position="323"/>
    </location>
</feature>
<dbReference type="SUPFAM" id="SSF55729">
    <property type="entry name" value="Acyl-CoA N-acyltransferases (Nat)"/>
    <property type="match status" value="1"/>
</dbReference>
<dbReference type="PANTHER" id="PTHR34822:SF1">
    <property type="entry name" value="GRPB FAMILY PROTEIN"/>
    <property type="match status" value="1"/>
</dbReference>
<dbReference type="InterPro" id="IPR016181">
    <property type="entry name" value="Acyl_CoA_acyltransferase"/>
</dbReference>
<dbReference type="EMBL" id="SMBP01000006">
    <property type="protein sequence ID" value="TCU60538.1"/>
    <property type="molecule type" value="Genomic_DNA"/>
</dbReference>
<organism evidence="2 3">
    <name type="scientific">Longicatena caecimuris</name>
    <dbReference type="NCBI Taxonomy" id="1796635"/>
    <lineage>
        <taxon>Bacteria</taxon>
        <taxon>Bacillati</taxon>
        <taxon>Bacillota</taxon>
        <taxon>Erysipelotrichia</taxon>
        <taxon>Erysipelotrichales</taxon>
        <taxon>Erysipelotrichaceae</taxon>
        <taxon>Longicatena</taxon>
    </lineage>
</organism>
<evidence type="ECO:0000313" key="3">
    <source>
        <dbReference type="Proteomes" id="UP000295773"/>
    </source>
</evidence>
<keyword evidence="2" id="KW-0808">Transferase</keyword>
<dbReference type="Proteomes" id="UP000295773">
    <property type="component" value="Unassembled WGS sequence"/>
</dbReference>
<name>A0A4R3TEZ6_9FIRM</name>
<evidence type="ECO:0000313" key="2">
    <source>
        <dbReference type="EMBL" id="TCU60538.1"/>
    </source>
</evidence>
<accession>A0A4R3TEZ6</accession>
<protein>
    <submittedName>
        <fullName evidence="2">GrpB-like predicted nucleotidyltransferase (UPF0157 family)</fullName>
    </submittedName>
</protein>
<dbReference type="PANTHER" id="PTHR34822">
    <property type="entry name" value="GRPB DOMAIN PROTEIN (AFU_ORTHOLOGUE AFUA_1G01530)"/>
    <property type="match status" value="1"/>
</dbReference>
<keyword evidence="3" id="KW-1185">Reference proteome</keyword>
<dbReference type="SUPFAM" id="SSF81301">
    <property type="entry name" value="Nucleotidyltransferase"/>
    <property type="match status" value="1"/>
</dbReference>
<dbReference type="GO" id="GO:0016747">
    <property type="term" value="F:acyltransferase activity, transferring groups other than amino-acyl groups"/>
    <property type="evidence" value="ECO:0007669"/>
    <property type="project" value="InterPro"/>
</dbReference>
<dbReference type="Pfam" id="PF13302">
    <property type="entry name" value="Acetyltransf_3"/>
    <property type="match status" value="1"/>
</dbReference>
<proteinExistence type="predicted"/>
<dbReference type="AlphaFoldDB" id="A0A4R3TEZ6"/>
<dbReference type="Gene3D" id="3.30.460.10">
    <property type="entry name" value="Beta Polymerase, domain 2"/>
    <property type="match status" value="1"/>
</dbReference>
<dbReference type="InterPro" id="IPR007344">
    <property type="entry name" value="GrpB/CoaE"/>
</dbReference>
<evidence type="ECO:0000259" key="1">
    <source>
        <dbReference type="Pfam" id="PF13302"/>
    </source>
</evidence>